<protein>
    <submittedName>
        <fullName evidence="1">Uncharacterized protein</fullName>
    </submittedName>
</protein>
<proteinExistence type="predicted"/>
<accession>A0A6M4PPW9</accession>
<dbReference type="EMBL" id="CP053189">
    <property type="protein sequence ID" value="QJS13198.1"/>
    <property type="molecule type" value="Genomic_DNA"/>
</dbReference>
<name>A0A6M4PPW9_9ACTN</name>
<dbReference type="PROSITE" id="PS51257">
    <property type="entry name" value="PROKAR_LIPOPROTEIN"/>
    <property type="match status" value="1"/>
</dbReference>
<evidence type="ECO:0000313" key="2">
    <source>
        <dbReference type="Proteomes" id="UP000502641"/>
    </source>
</evidence>
<dbReference type="AlphaFoldDB" id="A0A6M4PPW9"/>
<evidence type="ECO:0000313" key="1">
    <source>
        <dbReference type="EMBL" id="QJS13198.1"/>
    </source>
</evidence>
<dbReference type="RefSeq" id="WP_171158516.1">
    <property type="nucleotide sequence ID" value="NZ_CP053189.1"/>
</dbReference>
<dbReference type="Proteomes" id="UP000502641">
    <property type="component" value="Chromosome"/>
</dbReference>
<organism evidence="1 2">
    <name type="scientific">Streptomyces argyrophylli</name>
    <dbReference type="NCBI Taxonomy" id="2726118"/>
    <lineage>
        <taxon>Bacteria</taxon>
        <taxon>Bacillati</taxon>
        <taxon>Actinomycetota</taxon>
        <taxon>Actinomycetes</taxon>
        <taxon>Kitasatosporales</taxon>
        <taxon>Streptomycetaceae</taxon>
        <taxon>Streptomyces</taxon>
    </lineage>
</organism>
<sequence>MRWVILGALLGLLLAVPQALDLTSAVAAWLACRPTLLAFALGAAARPYLPLMRRWTR</sequence>
<dbReference type="KEGG" id="sarg:HKX69_29930"/>
<keyword evidence="2" id="KW-1185">Reference proteome</keyword>
<reference evidence="1 2" key="1">
    <citation type="submission" date="2020-05" db="EMBL/GenBank/DDBJ databases">
        <authorList>
            <person name="Li K."/>
        </authorList>
    </citation>
    <scope>NUCLEOTIDE SEQUENCE [LARGE SCALE GENOMIC DNA]</scope>
    <source>
        <strain evidence="2">jing01</strain>
    </source>
</reference>
<gene>
    <name evidence="1" type="ORF">HKX69_29930</name>
</gene>